<evidence type="ECO:0000256" key="5">
    <source>
        <dbReference type="ARBA" id="ARBA00022840"/>
    </source>
</evidence>
<dbReference type="Gene3D" id="3.40.50.300">
    <property type="entry name" value="P-loop containing nucleotide triphosphate hydrolases"/>
    <property type="match status" value="1"/>
</dbReference>
<comment type="catalytic activity">
    <reaction evidence="7 8">
        <text>CMP + ATP = CDP + ADP</text>
        <dbReference type="Rhea" id="RHEA:11600"/>
        <dbReference type="ChEBI" id="CHEBI:30616"/>
        <dbReference type="ChEBI" id="CHEBI:58069"/>
        <dbReference type="ChEBI" id="CHEBI:60377"/>
        <dbReference type="ChEBI" id="CHEBI:456216"/>
        <dbReference type="EC" id="2.7.4.25"/>
    </reaction>
</comment>
<evidence type="ECO:0000256" key="7">
    <source>
        <dbReference type="ARBA" id="ARBA00048478"/>
    </source>
</evidence>
<keyword evidence="5 8" id="KW-0067">ATP-binding</keyword>
<dbReference type="EMBL" id="NOWF01000001">
    <property type="protein sequence ID" value="OYD09738.1"/>
    <property type="molecule type" value="Genomic_DNA"/>
</dbReference>
<feature type="domain" description="Cytidylate kinase" evidence="9">
    <location>
        <begin position="6"/>
        <end position="219"/>
    </location>
</feature>
<dbReference type="EC" id="2.7.4.25" evidence="8"/>
<dbReference type="InterPro" id="IPR011994">
    <property type="entry name" value="Cytidylate_kinase_dom"/>
</dbReference>
<dbReference type="GO" id="GO:0015949">
    <property type="term" value="P:nucleobase-containing small molecule interconversion"/>
    <property type="evidence" value="ECO:0007669"/>
    <property type="project" value="TreeGrafter"/>
</dbReference>
<dbReference type="InterPro" id="IPR027417">
    <property type="entry name" value="P-loop_NTPase"/>
</dbReference>
<evidence type="ECO:0000313" key="10">
    <source>
        <dbReference type="EMBL" id="OYD09738.1"/>
    </source>
</evidence>
<dbReference type="OrthoDB" id="9807434at2"/>
<comment type="similarity">
    <text evidence="1 8">Belongs to the cytidylate kinase family. Type 1 subfamily.</text>
</comment>
<dbReference type="InterPro" id="IPR003136">
    <property type="entry name" value="Cytidylate_kin"/>
</dbReference>
<evidence type="ECO:0000256" key="4">
    <source>
        <dbReference type="ARBA" id="ARBA00022777"/>
    </source>
</evidence>
<proteinExistence type="inferred from homology"/>
<keyword evidence="3 8" id="KW-0547">Nucleotide-binding</keyword>
<accession>A0A235BBQ7</accession>
<dbReference type="CDD" id="cd02020">
    <property type="entry name" value="CMPK"/>
    <property type="match status" value="1"/>
</dbReference>
<sequence length="226" mass="25107">MSRLSVAIDGPAGAGKSTVARQVAKRLGLTYVDTGAMYRAITWKALQNRIDLAEEGSLAQLVRETRIRLKTGRRGMEVWVDGMLVSEAIRAPAVTSNVSAVAGQPEVRRVLVEKQQELAREGGVVMDGRDIGTRVLPEAEIKVFLTASIEERARRRYHEWVRRGYSIDMEDLKKEISMRDEKDKNREHSPLRPAEDAVHLDTTGLSVEEVVSSILELCRTKVGGGK</sequence>
<dbReference type="PANTHER" id="PTHR21299">
    <property type="entry name" value="CYTIDYLATE KINASE/PANTOATE-BETA-ALANINE LIGASE"/>
    <property type="match status" value="1"/>
</dbReference>
<feature type="binding site" evidence="8">
    <location>
        <begin position="10"/>
        <end position="18"/>
    </location>
    <ligand>
        <name>ATP</name>
        <dbReference type="ChEBI" id="CHEBI:30616"/>
    </ligand>
</feature>
<dbReference type="HAMAP" id="MF_00238">
    <property type="entry name" value="Cytidyl_kinase_type1"/>
    <property type="match status" value="1"/>
</dbReference>
<keyword evidence="11" id="KW-1185">Reference proteome</keyword>
<dbReference type="GO" id="GO:0006220">
    <property type="term" value="P:pyrimidine nucleotide metabolic process"/>
    <property type="evidence" value="ECO:0007669"/>
    <property type="project" value="UniProtKB-UniRule"/>
</dbReference>
<dbReference type="AlphaFoldDB" id="A0A235BBQ7"/>
<keyword evidence="2 8" id="KW-0808">Transferase</keyword>
<dbReference type="Proteomes" id="UP000215459">
    <property type="component" value="Unassembled WGS sequence"/>
</dbReference>
<protein>
    <recommendedName>
        <fullName evidence="8">Cytidylate kinase</fullName>
        <shortName evidence="8">CK</shortName>
        <ecNumber evidence="8">2.7.4.25</ecNumber>
    </recommendedName>
    <alternativeName>
        <fullName evidence="8">Cytidine monophosphate kinase</fullName>
        <shortName evidence="8">CMP kinase</shortName>
    </alternativeName>
</protein>
<comment type="catalytic activity">
    <reaction evidence="6 8">
        <text>dCMP + ATP = dCDP + ADP</text>
        <dbReference type="Rhea" id="RHEA:25094"/>
        <dbReference type="ChEBI" id="CHEBI:30616"/>
        <dbReference type="ChEBI" id="CHEBI:57566"/>
        <dbReference type="ChEBI" id="CHEBI:58593"/>
        <dbReference type="ChEBI" id="CHEBI:456216"/>
        <dbReference type="EC" id="2.7.4.25"/>
    </reaction>
</comment>
<evidence type="ECO:0000256" key="8">
    <source>
        <dbReference type="HAMAP-Rule" id="MF_00238"/>
    </source>
</evidence>
<evidence type="ECO:0000256" key="1">
    <source>
        <dbReference type="ARBA" id="ARBA00009427"/>
    </source>
</evidence>
<dbReference type="PANTHER" id="PTHR21299:SF2">
    <property type="entry name" value="CYTIDYLATE KINASE"/>
    <property type="match status" value="1"/>
</dbReference>
<dbReference type="NCBIfam" id="TIGR00017">
    <property type="entry name" value="cmk"/>
    <property type="match status" value="1"/>
</dbReference>
<comment type="caution">
    <text evidence="10">The sequence shown here is derived from an EMBL/GenBank/DDBJ whole genome shotgun (WGS) entry which is preliminary data.</text>
</comment>
<evidence type="ECO:0000313" key="11">
    <source>
        <dbReference type="Proteomes" id="UP000215459"/>
    </source>
</evidence>
<dbReference type="RefSeq" id="WP_094262839.1">
    <property type="nucleotide sequence ID" value="NZ_NOWF01000001.1"/>
</dbReference>
<gene>
    <name evidence="8" type="primary">cmk</name>
    <name evidence="10" type="ORF">CHM34_01705</name>
</gene>
<dbReference type="Pfam" id="PF02224">
    <property type="entry name" value="Cytidylate_kin"/>
    <property type="match status" value="1"/>
</dbReference>
<keyword evidence="4 8" id="KW-0418">Kinase</keyword>
<evidence type="ECO:0000259" key="9">
    <source>
        <dbReference type="Pfam" id="PF02224"/>
    </source>
</evidence>
<evidence type="ECO:0000256" key="2">
    <source>
        <dbReference type="ARBA" id="ARBA00022679"/>
    </source>
</evidence>
<name>A0A235BBQ7_9BACL</name>
<reference evidence="10 11" key="1">
    <citation type="submission" date="2017-07" db="EMBL/GenBank/DDBJ databases">
        <title>The genome sequence of Paludifilum halophilum highlights mechanisms for microbial adaptation to high salt environemnts.</title>
        <authorList>
            <person name="Belbahri L."/>
        </authorList>
    </citation>
    <scope>NUCLEOTIDE SEQUENCE [LARGE SCALE GENOMIC DNA]</scope>
    <source>
        <strain evidence="10 11">DSM 102817</strain>
    </source>
</reference>
<dbReference type="GO" id="GO:0005524">
    <property type="term" value="F:ATP binding"/>
    <property type="evidence" value="ECO:0007669"/>
    <property type="project" value="UniProtKB-UniRule"/>
</dbReference>
<comment type="subcellular location">
    <subcellularLocation>
        <location evidence="8">Cytoplasm</location>
    </subcellularLocation>
</comment>
<keyword evidence="8" id="KW-0963">Cytoplasm</keyword>
<dbReference type="GO" id="GO:0036430">
    <property type="term" value="F:CMP kinase activity"/>
    <property type="evidence" value="ECO:0007669"/>
    <property type="project" value="RHEA"/>
</dbReference>
<organism evidence="10 11">
    <name type="scientific">Paludifilum halophilum</name>
    <dbReference type="NCBI Taxonomy" id="1642702"/>
    <lineage>
        <taxon>Bacteria</taxon>
        <taxon>Bacillati</taxon>
        <taxon>Bacillota</taxon>
        <taxon>Bacilli</taxon>
        <taxon>Bacillales</taxon>
        <taxon>Thermoactinomycetaceae</taxon>
        <taxon>Paludifilum</taxon>
    </lineage>
</organism>
<evidence type="ECO:0000256" key="6">
    <source>
        <dbReference type="ARBA" id="ARBA00047615"/>
    </source>
</evidence>
<evidence type="ECO:0000256" key="3">
    <source>
        <dbReference type="ARBA" id="ARBA00022741"/>
    </source>
</evidence>
<dbReference type="GO" id="GO:0036431">
    <property type="term" value="F:dCMP kinase activity"/>
    <property type="evidence" value="ECO:0007669"/>
    <property type="project" value="InterPro"/>
</dbReference>
<dbReference type="SUPFAM" id="SSF52540">
    <property type="entry name" value="P-loop containing nucleoside triphosphate hydrolases"/>
    <property type="match status" value="1"/>
</dbReference>
<dbReference type="GO" id="GO:0005829">
    <property type="term" value="C:cytosol"/>
    <property type="evidence" value="ECO:0007669"/>
    <property type="project" value="TreeGrafter"/>
</dbReference>